<dbReference type="Proteomes" id="UP000321514">
    <property type="component" value="Unassembled WGS sequence"/>
</dbReference>
<dbReference type="PROSITE" id="PS51257">
    <property type="entry name" value="PROKAR_LIPOPROTEIN"/>
    <property type="match status" value="1"/>
</dbReference>
<comment type="caution">
    <text evidence="1">The sequence shown here is derived from an EMBL/GenBank/DDBJ whole genome shotgun (WGS) entry which is preliminary data.</text>
</comment>
<reference evidence="2 3" key="1">
    <citation type="submission" date="2016-10" db="EMBL/GenBank/DDBJ databases">
        <authorList>
            <person name="Varghese N."/>
            <person name="Submissions S."/>
        </authorList>
    </citation>
    <scope>NUCLEOTIDE SEQUENCE [LARGE SCALE GENOMIC DNA]</scope>
    <source>
        <strain evidence="2 3">DSM 16525</strain>
    </source>
</reference>
<evidence type="ECO:0000313" key="4">
    <source>
        <dbReference type="Proteomes" id="UP000321514"/>
    </source>
</evidence>
<protein>
    <recommendedName>
        <fullName evidence="5">Peptidase M11 gametolysin domain-containing protein</fullName>
    </recommendedName>
</protein>
<reference evidence="1 4" key="2">
    <citation type="submission" date="2019-07" db="EMBL/GenBank/DDBJ databases">
        <title>Whole genome shotgun sequence of Myxococcus fulvus NBRC 100333.</title>
        <authorList>
            <person name="Hosoyama A."/>
            <person name="Uohara A."/>
            <person name="Ohji S."/>
            <person name="Ichikawa N."/>
        </authorList>
    </citation>
    <scope>NUCLEOTIDE SEQUENCE [LARGE SCALE GENOMIC DNA]</scope>
    <source>
        <strain evidence="1 4">NBRC 100333</strain>
    </source>
</reference>
<gene>
    <name evidence="1" type="ORF">MFU01_71070</name>
    <name evidence="2" type="ORF">SAMN05443572_111264</name>
</gene>
<evidence type="ECO:0000313" key="2">
    <source>
        <dbReference type="EMBL" id="SEU36669.1"/>
    </source>
</evidence>
<dbReference type="Proteomes" id="UP000183760">
    <property type="component" value="Unassembled WGS sequence"/>
</dbReference>
<evidence type="ECO:0000313" key="1">
    <source>
        <dbReference type="EMBL" id="GEN12070.1"/>
    </source>
</evidence>
<proteinExistence type="predicted"/>
<evidence type="ECO:0008006" key="5">
    <source>
        <dbReference type="Google" id="ProtNLM"/>
    </source>
</evidence>
<evidence type="ECO:0000313" key="3">
    <source>
        <dbReference type="Proteomes" id="UP000183760"/>
    </source>
</evidence>
<organism evidence="1 4">
    <name type="scientific">Myxococcus fulvus</name>
    <dbReference type="NCBI Taxonomy" id="33"/>
    <lineage>
        <taxon>Bacteria</taxon>
        <taxon>Pseudomonadati</taxon>
        <taxon>Myxococcota</taxon>
        <taxon>Myxococcia</taxon>
        <taxon>Myxococcales</taxon>
        <taxon>Cystobacterineae</taxon>
        <taxon>Myxococcaceae</taxon>
        <taxon>Myxococcus</taxon>
    </lineage>
</organism>
<dbReference type="AlphaFoldDB" id="A0A511TD09"/>
<name>A0A511TD09_MYXFU</name>
<dbReference type="EMBL" id="FOIB01000011">
    <property type="protein sequence ID" value="SEU36669.1"/>
    <property type="molecule type" value="Genomic_DNA"/>
</dbReference>
<dbReference type="STRING" id="1334629.MFUL124B02_13135"/>
<keyword evidence="3" id="KW-1185">Reference proteome</keyword>
<dbReference type="SUPFAM" id="SSF55486">
    <property type="entry name" value="Metalloproteases ('zincins'), catalytic domain"/>
    <property type="match status" value="1"/>
</dbReference>
<sequence>MRKLSMTGVLLCGAWVAGCNGAEQEPSVQEPSAGAEAAVASTRQAVVSPELEAALTCIETYVVAGTCDWEHWSELYDACDVSAHPELDDGHFLEEVQSDNCTVVSWPALRAQLLSTTPLVRVYDSCDGDSEVLHSASANGCYPLAQGVGASFFEVAIGKSVTLYAGAGCAGDSVTVETDANLCETTFASGASANDAVRSYRIQDVGAPASPYRYTCSASEPACVENDNSRLGSINKKHTVKVVRVTYAGRTTPSLATIRNNVRGLYDFFDVASRGQVSLEIVASQTVDVTSANCATAKSQAVKKAKSSAFLTVYSMPSGMCSTSNAGSRSVYLKGGLFRDYAHEVGHVLGLAHGNTRNPTTGEINHYGDSSTFMGSNASDNYNLPQLHWLGWTKKEELQKVNSVVDTGGTALVKLRPVGGNTELTSEQSDHRLGAVWDIPGTDQRLFIAVPKPRLNNTNQIEGGTVMVYRAPRCVGCMGMSMGTMVMARFAATTVNEHEAHGLYVKPVAYERTPVQVDGKTVYVYSSVTVSIRR</sequence>
<dbReference type="EMBL" id="BJXR01000053">
    <property type="protein sequence ID" value="GEN12070.1"/>
    <property type="molecule type" value="Genomic_DNA"/>
</dbReference>
<accession>A0A511TD09</accession>
<dbReference type="RefSeq" id="WP_245772569.1">
    <property type="nucleotide sequence ID" value="NZ_BJXR01000053.1"/>
</dbReference>